<reference evidence="2 3" key="1">
    <citation type="submission" date="2019-08" db="EMBL/GenBank/DDBJ databases">
        <title>In-depth cultivation of the pig gut microbiome towards novel bacterial diversity and tailored functional studies.</title>
        <authorList>
            <person name="Wylensek D."/>
            <person name="Hitch T.C.A."/>
            <person name="Clavel T."/>
        </authorList>
    </citation>
    <scope>NUCLEOTIDE SEQUENCE [LARGE SCALE GENOMIC DNA]</scope>
    <source>
        <strain evidence="2 3">WCA-693-APC-MOT-I</strain>
    </source>
</reference>
<feature type="coiled-coil region" evidence="1">
    <location>
        <begin position="17"/>
        <end position="44"/>
    </location>
</feature>
<accession>A0A6L5XXW1</accession>
<keyword evidence="1" id="KW-0175">Coiled coil</keyword>
<evidence type="ECO:0008006" key="4">
    <source>
        <dbReference type="Google" id="ProtNLM"/>
    </source>
</evidence>
<dbReference type="InterPro" id="IPR011990">
    <property type="entry name" value="TPR-like_helical_dom_sf"/>
</dbReference>
<dbReference type="Proteomes" id="UP000482209">
    <property type="component" value="Unassembled WGS sequence"/>
</dbReference>
<dbReference type="AlphaFoldDB" id="A0A6L5XXW1"/>
<evidence type="ECO:0000313" key="3">
    <source>
        <dbReference type="Proteomes" id="UP000482209"/>
    </source>
</evidence>
<evidence type="ECO:0000256" key="1">
    <source>
        <dbReference type="SAM" id="Coils"/>
    </source>
</evidence>
<organism evidence="2 3">
    <name type="scientific">Velocimicrobium porci</name>
    <dbReference type="NCBI Taxonomy" id="2606634"/>
    <lineage>
        <taxon>Bacteria</taxon>
        <taxon>Bacillati</taxon>
        <taxon>Bacillota</taxon>
        <taxon>Clostridia</taxon>
        <taxon>Lachnospirales</taxon>
        <taxon>Lachnospiraceae</taxon>
        <taxon>Velocimicrobium</taxon>
    </lineage>
</organism>
<name>A0A6L5XXW1_9FIRM</name>
<dbReference type="SUPFAM" id="SSF48452">
    <property type="entry name" value="TPR-like"/>
    <property type="match status" value="1"/>
</dbReference>
<proteinExistence type="predicted"/>
<keyword evidence="3" id="KW-1185">Reference proteome</keyword>
<dbReference type="RefSeq" id="WP_154519013.1">
    <property type="nucleotide sequence ID" value="NZ_VUMT01000008.1"/>
</dbReference>
<protein>
    <recommendedName>
        <fullName evidence="4">Tetratricopeptide repeat protein</fullName>
    </recommendedName>
</protein>
<comment type="caution">
    <text evidence="2">The sequence shown here is derived from an EMBL/GenBank/DDBJ whole genome shotgun (WGS) entry which is preliminary data.</text>
</comment>
<dbReference type="Gene3D" id="1.25.40.10">
    <property type="entry name" value="Tetratricopeptide repeat domain"/>
    <property type="match status" value="1"/>
</dbReference>
<gene>
    <name evidence="2" type="ORF">FYJ58_06960</name>
</gene>
<dbReference type="EMBL" id="VUMT01000008">
    <property type="protein sequence ID" value="MSS63615.1"/>
    <property type="molecule type" value="Genomic_DNA"/>
</dbReference>
<sequence length="271" mass="32006">MDKYQETFEKIKKFTEKKDYLSASKEMKQLLEQLECDLKDQKGTYFSFNHILEAYQYQYFKKTANEPLFTEINIAAFYRFYGFILMHLNRIGDSITAYENALDWNPVDLDAFFQLSELYKKSGDLKHTKETTLALYNYCCTRATMAHFYRNLGFYYLESYKPEIAIPLYIYSNIFYDTKQAHNELEYLSKALNQPTREYSIKELQAVLSKEDLPIGPNPDTIGITFRVGQLELELEHFSNAFDCFSMVYDLTQDKEAKEMVNMLKDKADIN</sequence>
<evidence type="ECO:0000313" key="2">
    <source>
        <dbReference type="EMBL" id="MSS63615.1"/>
    </source>
</evidence>